<dbReference type="GO" id="GO:0015562">
    <property type="term" value="F:efflux transmembrane transporter activity"/>
    <property type="evidence" value="ECO:0007669"/>
    <property type="project" value="InterPro"/>
</dbReference>
<gene>
    <name evidence="2" type="ORF">SP60_06245</name>
</gene>
<evidence type="ECO:0008006" key="4">
    <source>
        <dbReference type="Google" id="ProtNLM"/>
    </source>
</evidence>
<sequence>MKFLSFLLLLVSSFVHSEQLPNPLTLGDALKLSDEHNFAEKQQLLNIDSEQHRLSDWENQYDVTSNIDLQLAKRSDYNSAINNSHAFIFLKKTLYNQAIEIGKNTQLNTLNNATLSFQQLQQDKTIGIMRAYFDIVLADLSYETALEELAMFAVQEGRVKDDYDIQSASEVTLLEKQTKTQISQIHRIRAESKQIQTRAKLAQLLNISYEDRPDDVVMPNYKSLFKKELAEFSYYQEKLTDNLKLKQLKQALSAIGRQISQQKSNLGIVLNSSARIGEQGYLREKNGQWRAGIQLSMPFGTDAKQDSEISQLMIQSKKKQLEIEKIQQDLLGEALDHHLNLSALRQIHKALIVELDYRDLYLEKARANYEMEIKSDIGKAMVNYTDTERKLAENEFNYVITLKKLHHLIGEDYEI</sequence>
<accession>A0A0M4PL79</accession>
<dbReference type="OrthoDB" id="9786815at2"/>
<evidence type="ECO:0000313" key="2">
    <source>
        <dbReference type="EMBL" id="ALE52837.1"/>
    </source>
</evidence>
<evidence type="ECO:0000313" key="3">
    <source>
        <dbReference type="Proteomes" id="UP000058020"/>
    </source>
</evidence>
<keyword evidence="1" id="KW-0732">Signal</keyword>
<organism evidence="2 3">
    <name type="scientific">Candidatus Thioglobus autotrophicus</name>
    <dbReference type="NCBI Taxonomy" id="1705394"/>
    <lineage>
        <taxon>Bacteria</taxon>
        <taxon>Pseudomonadati</taxon>
        <taxon>Pseudomonadota</taxon>
        <taxon>Gammaproteobacteria</taxon>
        <taxon>Candidatus Pseudothioglobaceae</taxon>
        <taxon>Candidatus Thioglobus</taxon>
    </lineage>
</organism>
<proteinExistence type="predicted"/>
<dbReference type="RefSeq" id="WP_053951807.1">
    <property type="nucleotide sequence ID" value="NZ_CP010552.1"/>
</dbReference>
<dbReference type="Proteomes" id="UP000058020">
    <property type="component" value="Chromosome"/>
</dbReference>
<dbReference type="AlphaFoldDB" id="A0A0M4PL79"/>
<name>A0A0M4PL79_9GAMM</name>
<feature type="signal peptide" evidence="1">
    <location>
        <begin position="1"/>
        <end position="17"/>
    </location>
</feature>
<dbReference type="Gene3D" id="1.20.1600.10">
    <property type="entry name" value="Outer membrane efflux proteins (OEP)"/>
    <property type="match status" value="1"/>
</dbReference>
<dbReference type="KEGG" id="tho:SP60_06245"/>
<keyword evidence="3" id="KW-1185">Reference proteome</keyword>
<dbReference type="SUPFAM" id="SSF56954">
    <property type="entry name" value="Outer membrane efflux proteins (OEP)"/>
    <property type="match status" value="1"/>
</dbReference>
<evidence type="ECO:0000256" key="1">
    <source>
        <dbReference type="SAM" id="SignalP"/>
    </source>
</evidence>
<protein>
    <recommendedName>
        <fullName evidence="4">Transporter</fullName>
    </recommendedName>
</protein>
<dbReference type="STRING" id="1705394.SP60_06245"/>
<dbReference type="EMBL" id="CP010552">
    <property type="protein sequence ID" value="ALE52837.1"/>
    <property type="molecule type" value="Genomic_DNA"/>
</dbReference>
<feature type="chain" id="PRO_5005799561" description="Transporter" evidence="1">
    <location>
        <begin position="18"/>
        <end position="415"/>
    </location>
</feature>
<reference evidence="2 3" key="1">
    <citation type="journal article" date="2015" name="Genome Announc.">
        <title>Genome Sequence of 'Candidatus Thioglobus autotrophica' Strain EF1, a Chemoautotroph from the SUP05 Clade of Marine Gammaproteobacteria.</title>
        <authorList>
            <person name="Shah V."/>
            <person name="Morris R.M."/>
        </authorList>
    </citation>
    <scope>NUCLEOTIDE SEQUENCE [LARGE SCALE GENOMIC DNA]</scope>
    <source>
        <strain evidence="2 3">EF1</strain>
    </source>
</reference>